<reference evidence="3 4" key="1">
    <citation type="submission" date="2018-04" db="EMBL/GenBank/DDBJ databases">
        <title>Complete genome uncultured novel isolate.</title>
        <authorList>
            <person name="Merlino G."/>
        </authorList>
    </citation>
    <scope>NUCLEOTIDE SEQUENCE [LARGE SCALE GENOMIC DNA]</scope>
    <source>
        <strain evidence="4">R1DC9</strain>
    </source>
</reference>
<dbReference type="InterPro" id="IPR036641">
    <property type="entry name" value="HPT_dom_sf"/>
</dbReference>
<dbReference type="PROSITE" id="PS50894">
    <property type="entry name" value="HPT"/>
    <property type="match status" value="1"/>
</dbReference>
<accession>A0A4D7JJD2</accession>
<evidence type="ECO:0000259" key="2">
    <source>
        <dbReference type="PROSITE" id="PS50894"/>
    </source>
</evidence>
<dbReference type="Proteomes" id="UP000298616">
    <property type="component" value="Chromosome"/>
</dbReference>
<evidence type="ECO:0000313" key="4">
    <source>
        <dbReference type="Proteomes" id="UP000298616"/>
    </source>
</evidence>
<dbReference type="GO" id="GO:0000160">
    <property type="term" value="P:phosphorelay signal transduction system"/>
    <property type="evidence" value="ECO:0007669"/>
    <property type="project" value="InterPro"/>
</dbReference>
<dbReference type="Gene3D" id="1.20.120.160">
    <property type="entry name" value="HPT domain"/>
    <property type="match status" value="1"/>
</dbReference>
<dbReference type="GO" id="GO:0004672">
    <property type="term" value="F:protein kinase activity"/>
    <property type="evidence" value="ECO:0007669"/>
    <property type="project" value="UniProtKB-ARBA"/>
</dbReference>
<dbReference type="InterPro" id="IPR008207">
    <property type="entry name" value="Sig_transdc_His_kin_Hpt_dom"/>
</dbReference>
<protein>
    <recommendedName>
        <fullName evidence="2">HPt domain-containing protein</fullName>
    </recommendedName>
</protein>
<evidence type="ECO:0000313" key="3">
    <source>
        <dbReference type="EMBL" id="QCK15093.1"/>
    </source>
</evidence>
<keyword evidence="4" id="KW-1185">Reference proteome</keyword>
<dbReference type="KEGG" id="fpf:DCC35_10200"/>
<dbReference type="Pfam" id="PF01627">
    <property type="entry name" value="Hpt"/>
    <property type="match status" value="1"/>
</dbReference>
<proteinExistence type="predicted"/>
<feature type="domain" description="HPt" evidence="2">
    <location>
        <begin position="19"/>
        <end position="117"/>
    </location>
</feature>
<organism evidence="3 4">
    <name type="scientific">Mangrovivirga cuniculi</name>
    <dbReference type="NCBI Taxonomy" id="2715131"/>
    <lineage>
        <taxon>Bacteria</taxon>
        <taxon>Pseudomonadati</taxon>
        <taxon>Bacteroidota</taxon>
        <taxon>Cytophagia</taxon>
        <taxon>Cytophagales</taxon>
        <taxon>Mangrovivirgaceae</taxon>
        <taxon>Mangrovivirga</taxon>
    </lineage>
</organism>
<dbReference type="SUPFAM" id="SSF47226">
    <property type="entry name" value="Histidine-containing phosphotransfer domain, HPT domain"/>
    <property type="match status" value="1"/>
</dbReference>
<evidence type="ECO:0000256" key="1">
    <source>
        <dbReference type="PROSITE-ProRule" id="PRU00110"/>
    </source>
</evidence>
<dbReference type="EMBL" id="CP028923">
    <property type="protein sequence ID" value="QCK15093.1"/>
    <property type="molecule type" value="Genomic_DNA"/>
</dbReference>
<keyword evidence="1" id="KW-0597">Phosphoprotein</keyword>
<dbReference type="RefSeq" id="WP_137090679.1">
    <property type="nucleotide sequence ID" value="NZ_CP028923.1"/>
</dbReference>
<dbReference type="AlphaFoldDB" id="A0A4D7JJD2"/>
<gene>
    <name evidence="3" type="ORF">DCC35_10200</name>
</gene>
<sequence>MADKELIDLNQVRKIAYQDPDFTKEILNISIQEIPKITREIKTALEKKDSEASKQAVHKIKPTFYTLGSDHFGDLAKKVQDHLADGGELDSVIGEIEEIIAIEPVIIEEIKKKLTLLQGI</sequence>
<name>A0A4D7JJD2_9BACT</name>
<feature type="modified residue" description="Phosphohistidine" evidence="1">
    <location>
        <position position="58"/>
    </location>
</feature>